<organism evidence="2 3">
    <name type="scientific">Candidatus Woesebacteria bacterium RIFCSPLOWO2_01_FULL_39_10b</name>
    <dbReference type="NCBI Taxonomy" id="1802517"/>
    <lineage>
        <taxon>Bacteria</taxon>
        <taxon>Candidatus Woeseibacteriota</taxon>
    </lineage>
</organism>
<dbReference type="InterPro" id="IPR043725">
    <property type="entry name" value="DUF5667"/>
</dbReference>
<feature type="domain" description="DUF5667" evidence="1">
    <location>
        <begin position="62"/>
        <end position="171"/>
    </location>
</feature>
<name>A0A1F8B952_9BACT</name>
<dbReference type="Proteomes" id="UP000176404">
    <property type="component" value="Unassembled WGS sequence"/>
</dbReference>
<protein>
    <recommendedName>
        <fullName evidence="1">DUF5667 domain-containing protein</fullName>
    </recommendedName>
</protein>
<reference evidence="2 3" key="1">
    <citation type="journal article" date="2016" name="Nat. Commun.">
        <title>Thousands of microbial genomes shed light on interconnected biogeochemical processes in an aquifer system.</title>
        <authorList>
            <person name="Anantharaman K."/>
            <person name="Brown C.T."/>
            <person name="Hug L.A."/>
            <person name="Sharon I."/>
            <person name="Castelle C.J."/>
            <person name="Probst A.J."/>
            <person name="Thomas B.C."/>
            <person name="Singh A."/>
            <person name="Wilkins M.J."/>
            <person name="Karaoz U."/>
            <person name="Brodie E.L."/>
            <person name="Williams K.H."/>
            <person name="Hubbard S.S."/>
            <person name="Banfield J.F."/>
        </authorList>
    </citation>
    <scope>NUCLEOTIDE SEQUENCE [LARGE SCALE GENOMIC DNA]</scope>
</reference>
<evidence type="ECO:0000313" key="2">
    <source>
        <dbReference type="EMBL" id="OGM59935.1"/>
    </source>
</evidence>
<sequence>MLPRILLVFSASIFAFIVLLTSIFRTASVKYEFPNSERRINPQTLEKDSIQVDYILAYQGKVLPDSILWPLKALRDKVWLFLTTDELRRAELLLLFADKRLASSKVLFEKGKADIGLTTLTKSEKYLEKALNQEKENQKKGIDTQNFLQRLAKASLKHYQVLQEILDIAPEAARPKIIETQNYAKKVYQEARNSIFDKGGIPPENPFDWN</sequence>
<evidence type="ECO:0000259" key="1">
    <source>
        <dbReference type="Pfam" id="PF18915"/>
    </source>
</evidence>
<gene>
    <name evidence="2" type="ORF">A2892_05235</name>
</gene>
<dbReference type="EMBL" id="MGHD01000011">
    <property type="protein sequence ID" value="OGM59935.1"/>
    <property type="molecule type" value="Genomic_DNA"/>
</dbReference>
<accession>A0A1F8B952</accession>
<comment type="caution">
    <text evidence="2">The sequence shown here is derived from an EMBL/GenBank/DDBJ whole genome shotgun (WGS) entry which is preliminary data.</text>
</comment>
<dbReference type="Pfam" id="PF18915">
    <property type="entry name" value="DUF5667"/>
    <property type="match status" value="1"/>
</dbReference>
<dbReference type="AlphaFoldDB" id="A0A1F8B952"/>
<evidence type="ECO:0000313" key="3">
    <source>
        <dbReference type="Proteomes" id="UP000176404"/>
    </source>
</evidence>
<dbReference type="STRING" id="1802517.A2892_05235"/>
<proteinExistence type="predicted"/>